<protein>
    <recommendedName>
        <fullName evidence="4">RHS repeat-associated core domain-containing protein</fullName>
    </recommendedName>
</protein>
<evidence type="ECO:0000256" key="1">
    <source>
        <dbReference type="SAM" id="SignalP"/>
    </source>
</evidence>
<evidence type="ECO:0000313" key="3">
    <source>
        <dbReference type="Proteomes" id="UP000812270"/>
    </source>
</evidence>
<keyword evidence="1" id="KW-0732">Signal</keyword>
<organism evidence="2 3">
    <name type="scientific">Pinibacter aurantiacus</name>
    <dbReference type="NCBI Taxonomy" id="2851599"/>
    <lineage>
        <taxon>Bacteria</taxon>
        <taxon>Pseudomonadati</taxon>
        <taxon>Bacteroidota</taxon>
        <taxon>Chitinophagia</taxon>
        <taxon>Chitinophagales</taxon>
        <taxon>Chitinophagaceae</taxon>
        <taxon>Pinibacter</taxon>
    </lineage>
</organism>
<dbReference type="EMBL" id="JAHSPG010000003">
    <property type="protein sequence ID" value="MBV4357149.1"/>
    <property type="molecule type" value="Genomic_DNA"/>
</dbReference>
<evidence type="ECO:0008006" key="4">
    <source>
        <dbReference type="Google" id="ProtNLM"/>
    </source>
</evidence>
<comment type="caution">
    <text evidence="2">The sequence shown here is derived from an EMBL/GenBank/DDBJ whole genome shotgun (WGS) entry which is preliminary data.</text>
</comment>
<reference evidence="2" key="1">
    <citation type="submission" date="2021-06" db="EMBL/GenBank/DDBJ databases">
        <authorList>
            <person name="Huq M.A."/>
        </authorList>
    </citation>
    <scope>NUCLEOTIDE SEQUENCE</scope>
    <source>
        <strain evidence="2">MAH-26</strain>
    </source>
</reference>
<accession>A0A9E2S9I6</accession>
<feature type="signal peptide" evidence="1">
    <location>
        <begin position="1"/>
        <end position="20"/>
    </location>
</feature>
<dbReference type="Proteomes" id="UP000812270">
    <property type="component" value="Unassembled WGS sequence"/>
</dbReference>
<gene>
    <name evidence="2" type="ORF">KTO63_08335</name>
</gene>
<proteinExistence type="predicted"/>
<keyword evidence="3" id="KW-1185">Reference proteome</keyword>
<name>A0A9E2S9I6_9BACT</name>
<evidence type="ECO:0000313" key="2">
    <source>
        <dbReference type="EMBL" id="MBV4357149.1"/>
    </source>
</evidence>
<dbReference type="RefSeq" id="WP_217790764.1">
    <property type="nucleotide sequence ID" value="NZ_JAHSPG010000003.1"/>
</dbReference>
<sequence length="367" mass="40755">MKKVQLLCLLLLVLAAAAKAQNTNPFKSIGKKGKIITLSRGRYEEVFDTDTIQRIGSVLYNTRTKKVVKLLDEKQVYEKYSDNTSSSRWYSVDPLADKFAQYSPYNFCVNNPINLIDPTGMAATDWVGKINTTGGTNWSWDENVKSEEQAKAAGYDSYLAPGSRIENASINGAAPGVVFMGYSANDFGYDESNFTNWNAQHGSEYGNRTEAYRAWHSDPNYHYGEGFWDKTFRTIGYGTMEARREYAAGGMNMYGGYGRQLFSVNPSKFDYFFGKVVTGDAKNIARSVQNLNDLTQLGITTQEELIAVFNQAIKSGTIVSTKATEYGTTIMKSVNIGDKGSVGVGFFYEGGNMNLIPKITTLIPKIY</sequence>
<feature type="chain" id="PRO_5038431941" description="RHS repeat-associated core domain-containing protein" evidence="1">
    <location>
        <begin position="21"/>
        <end position="367"/>
    </location>
</feature>
<dbReference type="AlphaFoldDB" id="A0A9E2S9I6"/>